<reference evidence="3 4" key="1">
    <citation type="submission" date="2015-09" db="EMBL/GenBank/DDBJ databases">
        <authorList>
            <consortium name="Swine Surveillance"/>
        </authorList>
    </citation>
    <scope>NUCLEOTIDE SEQUENCE [LARGE SCALE GENOMIC DNA]</scope>
    <source>
        <strain evidence="3 4">CECT 7557</strain>
    </source>
</reference>
<protein>
    <submittedName>
        <fullName evidence="3">Flp pilus assembly protein CpaB</fullName>
    </submittedName>
</protein>
<name>A0A0P1GEG6_9RHOB</name>
<sequence length="370" mass="40142">MEFTMRFSVFFSFIIAALFAAGAVFGARAWLDAERRELLMGILPEQTETVPTETVVVATGGIGFGERLTQRKLREIPWSGDIRPEGSFEKIAEVLLDGTESKARFALTSIAVGEPLLATKVTEPGVRAKLSTALSPGLKAVSIRVNDVLGVAGFVLPGDRVDILLTRDDFVDVLLQGVKVLAIDQIADDRKDKPSVVRTVTFEVGTQEAQKLTLGAQVGVLSLALRNLSSDELEDNIRITKEDLSDFDVADGLPSLKTAKADPNAERVADLEKQLEDMAGLLAKQMRTIEEKLERKPLPTPARGVSSGKARPTFDPSAKIGVIRNGNREEYRVDVPRPTAIEEEHAMKTSGSALLASWASLLAAQHTLKE</sequence>
<gene>
    <name evidence="3" type="ORF">TRM7557_00138</name>
</gene>
<proteinExistence type="predicted"/>
<keyword evidence="4" id="KW-1185">Reference proteome</keyword>
<organism evidence="3 4">
    <name type="scientific">Tritonibacter multivorans</name>
    <dbReference type="NCBI Taxonomy" id="928856"/>
    <lineage>
        <taxon>Bacteria</taxon>
        <taxon>Pseudomonadati</taxon>
        <taxon>Pseudomonadota</taxon>
        <taxon>Alphaproteobacteria</taxon>
        <taxon>Rhodobacterales</taxon>
        <taxon>Paracoccaceae</taxon>
        <taxon>Tritonibacter</taxon>
    </lineage>
</organism>
<feature type="domain" description="Flp pilus assembly protein RcpC/CpaB" evidence="2">
    <location>
        <begin position="129"/>
        <end position="226"/>
    </location>
</feature>
<feature type="region of interest" description="Disordered" evidence="1">
    <location>
        <begin position="298"/>
        <end position="319"/>
    </location>
</feature>
<dbReference type="STRING" id="928856.SAMN04488049_11348"/>
<evidence type="ECO:0000259" key="2">
    <source>
        <dbReference type="Pfam" id="PF16976"/>
    </source>
</evidence>
<dbReference type="InterPro" id="IPR017592">
    <property type="entry name" value="Pilus_assmbl_Flp-typ_CpaB"/>
</dbReference>
<dbReference type="Pfam" id="PF16976">
    <property type="entry name" value="RcpC"/>
    <property type="match status" value="1"/>
</dbReference>
<dbReference type="InterPro" id="IPR031571">
    <property type="entry name" value="RcpC_dom"/>
</dbReference>
<dbReference type="CDD" id="cd11614">
    <property type="entry name" value="SAF_CpaB_FlgA_like"/>
    <property type="match status" value="1"/>
</dbReference>
<accession>A0A0P1GEG6</accession>
<dbReference type="AlphaFoldDB" id="A0A0P1GEG6"/>
<evidence type="ECO:0000256" key="1">
    <source>
        <dbReference type="SAM" id="MobiDB-lite"/>
    </source>
</evidence>
<dbReference type="EMBL" id="CYSD01000002">
    <property type="protein sequence ID" value="CUH74907.1"/>
    <property type="molecule type" value="Genomic_DNA"/>
</dbReference>
<evidence type="ECO:0000313" key="4">
    <source>
        <dbReference type="Proteomes" id="UP000052022"/>
    </source>
</evidence>
<evidence type="ECO:0000313" key="3">
    <source>
        <dbReference type="EMBL" id="CUH74907.1"/>
    </source>
</evidence>
<dbReference type="NCBIfam" id="TIGR03177">
    <property type="entry name" value="pilus_cpaB"/>
    <property type="match status" value="1"/>
</dbReference>
<dbReference type="Proteomes" id="UP000052022">
    <property type="component" value="Unassembled WGS sequence"/>
</dbReference>